<dbReference type="SUPFAM" id="SSF52540">
    <property type="entry name" value="P-loop containing nucleoside triphosphate hydrolases"/>
    <property type="match status" value="1"/>
</dbReference>
<reference evidence="6 7" key="1">
    <citation type="journal article" date="2014" name="Genome Announc.">
        <title>Draft Genome Sequence of Brevibacillus panacihumi Strain W25, a Halotolerant Hydrocarbon-Degrading Bacterium.</title>
        <authorList>
            <person name="Wang X."/>
            <person name="Jin D."/>
            <person name="Zhou L."/>
            <person name="Wu L."/>
            <person name="An W."/>
            <person name="Chen Y."/>
            <person name="Zhao L."/>
        </authorList>
    </citation>
    <scope>NUCLEOTIDE SEQUENCE [LARGE SCALE GENOMIC DNA]</scope>
    <source>
        <strain evidence="6 7">W25</strain>
    </source>
</reference>
<dbReference type="STRING" id="1408254.T458_12785"/>
<feature type="coiled-coil region" evidence="4">
    <location>
        <begin position="235"/>
        <end position="269"/>
    </location>
</feature>
<dbReference type="OrthoDB" id="7029750at2"/>
<dbReference type="EMBL" id="AYJU01000016">
    <property type="protein sequence ID" value="EST54569.1"/>
    <property type="molecule type" value="Genomic_DNA"/>
</dbReference>
<evidence type="ECO:0000313" key="7">
    <source>
        <dbReference type="Proteomes" id="UP000017973"/>
    </source>
</evidence>
<feature type="domain" description="RecF/RecN/SMC N-terminal" evidence="5">
    <location>
        <begin position="67"/>
        <end position="920"/>
    </location>
</feature>
<dbReference type="Pfam" id="PF02463">
    <property type="entry name" value="SMC_N"/>
    <property type="match status" value="1"/>
</dbReference>
<dbReference type="Gene3D" id="3.40.50.300">
    <property type="entry name" value="P-loop containing nucleotide triphosphate hydrolases"/>
    <property type="match status" value="2"/>
</dbReference>
<protein>
    <recommendedName>
        <fullName evidence="3">Nuclease SbcCD subunit C</fullName>
    </recommendedName>
</protein>
<name>V6M7S9_9BACL</name>
<accession>V6M7S9</accession>
<evidence type="ECO:0000256" key="2">
    <source>
        <dbReference type="ARBA" id="ARBA00011322"/>
    </source>
</evidence>
<dbReference type="InterPro" id="IPR003395">
    <property type="entry name" value="RecF/RecN/SMC_N"/>
</dbReference>
<comment type="subunit">
    <text evidence="2">Heterodimer of SbcC and SbcD.</text>
</comment>
<dbReference type="CDD" id="cd00267">
    <property type="entry name" value="ABC_ATPase"/>
    <property type="match status" value="1"/>
</dbReference>
<dbReference type="PATRIC" id="fig|1408254.3.peg.2528"/>
<evidence type="ECO:0000256" key="1">
    <source>
        <dbReference type="ARBA" id="ARBA00006930"/>
    </source>
</evidence>
<dbReference type="AlphaFoldDB" id="V6M7S9"/>
<dbReference type="PANTHER" id="PTHR32114:SF2">
    <property type="entry name" value="ABC TRANSPORTER ABCH.3"/>
    <property type="match status" value="1"/>
</dbReference>
<dbReference type="Proteomes" id="UP000017973">
    <property type="component" value="Unassembled WGS sequence"/>
</dbReference>
<evidence type="ECO:0000313" key="6">
    <source>
        <dbReference type="EMBL" id="EST54569.1"/>
    </source>
</evidence>
<feature type="coiled-coil region" evidence="4">
    <location>
        <begin position="675"/>
        <end position="712"/>
    </location>
</feature>
<evidence type="ECO:0000256" key="4">
    <source>
        <dbReference type="SAM" id="Coils"/>
    </source>
</evidence>
<evidence type="ECO:0000256" key="3">
    <source>
        <dbReference type="ARBA" id="ARBA00013368"/>
    </source>
</evidence>
<comment type="caution">
    <text evidence="6">The sequence shown here is derived from an EMBL/GenBank/DDBJ whole genome shotgun (WGS) entry which is preliminary data.</text>
</comment>
<keyword evidence="4" id="KW-0175">Coiled coil</keyword>
<comment type="similarity">
    <text evidence="1">Belongs to the SMC family. SbcC subfamily.</text>
</comment>
<keyword evidence="7" id="KW-1185">Reference proteome</keyword>
<dbReference type="PANTHER" id="PTHR32114">
    <property type="entry name" value="ABC TRANSPORTER ABCH.3"/>
    <property type="match status" value="1"/>
</dbReference>
<proteinExistence type="inferred from homology"/>
<organism evidence="6 7">
    <name type="scientific">Brevibacillus panacihumi W25</name>
    <dbReference type="NCBI Taxonomy" id="1408254"/>
    <lineage>
        <taxon>Bacteria</taxon>
        <taxon>Bacillati</taxon>
        <taxon>Bacillota</taxon>
        <taxon>Bacilli</taxon>
        <taxon>Bacillales</taxon>
        <taxon>Paenibacillaceae</taxon>
        <taxon>Brevibacillus</taxon>
    </lineage>
</organism>
<dbReference type="HOGENOM" id="CLU_280580_0_0_9"/>
<sequence>MLNTPLIDWANELHTVGLTGCLTNKYSSASIKKYLSGQTFIAPEIMINNNDVSISNAQQTHVATIQMIERLNVSKFRSKGRLPYNVIDFRQVNLIWGKNGSGKTSILEAIELALTNQIRSLQDVKDKTFQSMQTEVKCRTQDQKSGVSFISGQKPAFYKQLETSWYGTSTGSSKSTINDQFFRFNYFDVNSAYKFVMEESLDPGKKKDPDLLDKFSRLLFDESLISMEKNWTRYAQEFRELLEEKTARISDIEQNIEWYLQSLEDAEKQREQKVDDRQFKDILRRTNCKTTYHGTNHMVSVAQSVENVVECVERIKQSLHEPYLETIGGIIEEKERIIKQYALEDSKIKSLTTEKDSLFDNLTQLNTMKHRAKLQVKTIEKETEDWLNTKEVWKQVQHIVENPDLVIKFRETTDIINGLQALRLFSETLPNFELINHVPLITLEEERKIELKDQYSLMVLELQQANGKEQELTAISAQLDEIRAKLNALGIQYLNHTKDEQCPLCGVIHDSPQLLMNRIEQQNQSISQDLLQQVFTEKEKIKRRISEVQVLLQADELARMINGFLIKNPALLYLIDPQSTSGNGNNLEALFQQWYLNIDTMQMLEEYRSILENMESKGFYEAVIEQADLFARSNSLYMAFFQESNTQTFGTFIEEKLIILTKRLQFEMNAVDQNNESLNQKNVRISQLIEDIQRSESTLSQIELRKNKIEQQYIAIQVILNHFQLSQVTPLAKWLVSFEELRVMTERYQKQFSHQYDDVNYYKQRIADRKEVLEQLRAESERVKSAVGAFEKMKPLSTYTFDVVGRHVAEINRYYKRLVQPSEEIMIIVQGNGIHCKRDQESDVLLPYELSTGQRIALTLSVLFALHFASPQAPRFLMFDEAAAHLDVEHTGRLLDLLEEFAKEGEQILFTTSNSDVASAFRTKFVNYHDEAFIEIAL</sequence>
<gene>
    <name evidence="6" type="ORF">T458_12785</name>
</gene>
<dbReference type="RefSeq" id="WP_023556484.1">
    <property type="nucleotide sequence ID" value="NZ_KI629782.1"/>
</dbReference>
<evidence type="ECO:0000259" key="5">
    <source>
        <dbReference type="Pfam" id="PF02463"/>
    </source>
</evidence>
<dbReference type="InterPro" id="IPR027417">
    <property type="entry name" value="P-loop_NTPase"/>
</dbReference>